<comment type="caution">
    <text evidence="2">The sequence shown here is derived from an EMBL/GenBank/DDBJ whole genome shotgun (WGS) entry which is preliminary data.</text>
</comment>
<dbReference type="EMBL" id="JAMKFB020000024">
    <property type="protein sequence ID" value="KAL0156096.1"/>
    <property type="molecule type" value="Genomic_DNA"/>
</dbReference>
<dbReference type="Proteomes" id="UP001529510">
    <property type="component" value="Unassembled WGS sequence"/>
</dbReference>
<organism evidence="2 3">
    <name type="scientific">Cirrhinus mrigala</name>
    <name type="common">Mrigala</name>
    <dbReference type="NCBI Taxonomy" id="683832"/>
    <lineage>
        <taxon>Eukaryota</taxon>
        <taxon>Metazoa</taxon>
        <taxon>Chordata</taxon>
        <taxon>Craniata</taxon>
        <taxon>Vertebrata</taxon>
        <taxon>Euteleostomi</taxon>
        <taxon>Actinopterygii</taxon>
        <taxon>Neopterygii</taxon>
        <taxon>Teleostei</taxon>
        <taxon>Ostariophysi</taxon>
        <taxon>Cypriniformes</taxon>
        <taxon>Cyprinidae</taxon>
        <taxon>Labeoninae</taxon>
        <taxon>Labeonini</taxon>
        <taxon>Cirrhinus</taxon>
    </lineage>
</organism>
<keyword evidence="3" id="KW-1185">Reference proteome</keyword>
<feature type="compositionally biased region" description="Basic residues" evidence="1">
    <location>
        <begin position="60"/>
        <end position="69"/>
    </location>
</feature>
<feature type="non-terminal residue" evidence="2">
    <location>
        <position position="131"/>
    </location>
</feature>
<dbReference type="AlphaFoldDB" id="A0ABD0N5F8"/>
<feature type="compositionally biased region" description="Basic and acidic residues" evidence="1">
    <location>
        <begin position="48"/>
        <end position="59"/>
    </location>
</feature>
<feature type="compositionally biased region" description="Basic and acidic residues" evidence="1">
    <location>
        <begin position="1"/>
        <end position="22"/>
    </location>
</feature>
<sequence>RACETRGEGTSDFGERARREPAQFDCGSAPGRGSGAPAAPEHPSAPARTERESASGRRGERAHRGRGRAGARGGRAGPGWAARCPLFGGKRADDERDVVQWAGQHPPRGGAGEQKRPGQAGRTDIQHRRAG</sequence>
<proteinExistence type="predicted"/>
<reference evidence="2 3" key="1">
    <citation type="submission" date="2024-05" db="EMBL/GenBank/DDBJ databases">
        <title>Genome sequencing and assembly of Indian major carp, Cirrhinus mrigala (Hamilton, 1822).</title>
        <authorList>
            <person name="Mohindra V."/>
            <person name="Chowdhury L.M."/>
            <person name="Lal K."/>
            <person name="Jena J.K."/>
        </authorList>
    </citation>
    <scope>NUCLEOTIDE SEQUENCE [LARGE SCALE GENOMIC DNA]</scope>
    <source>
        <strain evidence="2">CM1030</strain>
        <tissue evidence="2">Blood</tissue>
    </source>
</reference>
<evidence type="ECO:0000256" key="1">
    <source>
        <dbReference type="SAM" id="MobiDB-lite"/>
    </source>
</evidence>
<feature type="compositionally biased region" description="Low complexity" evidence="1">
    <location>
        <begin position="27"/>
        <end position="47"/>
    </location>
</feature>
<gene>
    <name evidence="2" type="ORF">M9458_047342</name>
</gene>
<protein>
    <submittedName>
        <fullName evidence="2">Uncharacterized protein</fullName>
    </submittedName>
</protein>
<feature type="region of interest" description="Disordered" evidence="1">
    <location>
        <begin position="1"/>
        <end position="131"/>
    </location>
</feature>
<evidence type="ECO:0000313" key="2">
    <source>
        <dbReference type="EMBL" id="KAL0156096.1"/>
    </source>
</evidence>
<feature type="non-terminal residue" evidence="2">
    <location>
        <position position="1"/>
    </location>
</feature>
<name>A0ABD0N5F8_CIRMR</name>
<evidence type="ECO:0000313" key="3">
    <source>
        <dbReference type="Proteomes" id="UP001529510"/>
    </source>
</evidence>
<accession>A0ABD0N5F8</accession>